<dbReference type="RefSeq" id="WP_133996934.1">
    <property type="nucleotide sequence ID" value="NZ_SODV01000002.1"/>
</dbReference>
<keyword evidence="8" id="KW-0175">Coiled coil</keyword>
<evidence type="ECO:0000256" key="6">
    <source>
        <dbReference type="ARBA" id="ARBA00023136"/>
    </source>
</evidence>
<evidence type="ECO:0000313" key="10">
    <source>
        <dbReference type="EMBL" id="TDW96460.1"/>
    </source>
</evidence>
<dbReference type="OrthoDB" id="654853at2"/>
<feature type="coiled-coil region" evidence="8">
    <location>
        <begin position="370"/>
        <end position="397"/>
    </location>
</feature>
<organism evidence="10 11">
    <name type="scientific">Dinghuibacter silviterrae</name>
    <dbReference type="NCBI Taxonomy" id="1539049"/>
    <lineage>
        <taxon>Bacteria</taxon>
        <taxon>Pseudomonadati</taxon>
        <taxon>Bacteroidota</taxon>
        <taxon>Chitinophagia</taxon>
        <taxon>Chitinophagales</taxon>
        <taxon>Chitinophagaceae</taxon>
        <taxon>Dinghuibacter</taxon>
    </lineage>
</organism>
<dbReference type="EMBL" id="SODV01000002">
    <property type="protein sequence ID" value="TDW96460.1"/>
    <property type="molecule type" value="Genomic_DNA"/>
</dbReference>
<keyword evidence="6" id="KW-0472">Membrane</keyword>
<reference evidence="10 11" key="1">
    <citation type="submission" date="2019-03" db="EMBL/GenBank/DDBJ databases">
        <title>Genomic Encyclopedia of Type Strains, Phase IV (KMG-IV): sequencing the most valuable type-strain genomes for metagenomic binning, comparative biology and taxonomic classification.</title>
        <authorList>
            <person name="Goeker M."/>
        </authorList>
    </citation>
    <scope>NUCLEOTIDE SEQUENCE [LARGE SCALE GENOMIC DNA]</scope>
    <source>
        <strain evidence="10 11">DSM 100059</strain>
    </source>
</reference>
<keyword evidence="4" id="KW-1134">Transmembrane beta strand</keyword>
<proteinExistence type="inferred from homology"/>
<evidence type="ECO:0000256" key="3">
    <source>
        <dbReference type="ARBA" id="ARBA00022448"/>
    </source>
</evidence>
<protein>
    <submittedName>
        <fullName evidence="10">Outer membrane protein TolC</fullName>
    </submittedName>
</protein>
<keyword evidence="3" id="KW-0813">Transport</keyword>
<dbReference type="Pfam" id="PF02321">
    <property type="entry name" value="OEP"/>
    <property type="match status" value="1"/>
</dbReference>
<evidence type="ECO:0000256" key="2">
    <source>
        <dbReference type="ARBA" id="ARBA00007613"/>
    </source>
</evidence>
<evidence type="ECO:0000313" key="11">
    <source>
        <dbReference type="Proteomes" id="UP000294498"/>
    </source>
</evidence>
<dbReference type="PANTHER" id="PTHR30026:SF20">
    <property type="entry name" value="OUTER MEMBRANE PROTEIN TOLC"/>
    <property type="match status" value="1"/>
</dbReference>
<name>A0A4R8DHN5_9BACT</name>
<dbReference type="InterPro" id="IPR051906">
    <property type="entry name" value="TolC-like"/>
</dbReference>
<keyword evidence="9" id="KW-0732">Signal</keyword>
<keyword evidence="11" id="KW-1185">Reference proteome</keyword>
<evidence type="ECO:0000256" key="9">
    <source>
        <dbReference type="SAM" id="SignalP"/>
    </source>
</evidence>
<evidence type="ECO:0000256" key="8">
    <source>
        <dbReference type="SAM" id="Coils"/>
    </source>
</evidence>
<sequence length="469" mass="51336">MIIQHIRRFYLCAVLGLVSGAAFSQATGSTAATTAQDSTGGPLSVLVDAATRHLPLLSQKKALVSSAQAGVSYARNSFLPSAMALDEVNMASANSLPGAYESFGIIPSVSSSVRSAENWQAATGNIGVLYSEYELVNFGLRKAKVSNAQSLVGVRQADLDFQTYLLEEQVSKLYFELLKSKYQLAVDQQNILRYSTVDTVIHALTFSGIRAGVDSSLAQAELSKARVAYNERLGTIAQLTQEMAYLTGLAPDKVSVDTMATHPMMPSLDTPAGSNPFLNYYLQQKQYYLSSETLVKKSYLPKIILSGGAWGRGSSIAYNDQYKDMGTGLGYQRYNYMVGLTFAYNLFDPVHRRDALTQARFETQSTDYALQQEQLDLNSAAAQAQEAIREAEANLREIPIQIKAAGDAYNQKLAQYRAGLINLVDLTEATYVLYSAQISYAETLNNWYLANLDRATATGNLNQFIQSIK</sequence>
<dbReference type="GO" id="GO:1990281">
    <property type="term" value="C:efflux pump complex"/>
    <property type="evidence" value="ECO:0007669"/>
    <property type="project" value="TreeGrafter"/>
</dbReference>
<dbReference type="Proteomes" id="UP000294498">
    <property type="component" value="Unassembled WGS sequence"/>
</dbReference>
<gene>
    <name evidence="10" type="ORF">EDB95_4291</name>
</gene>
<evidence type="ECO:0000256" key="7">
    <source>
        <dbReference type="ARBA" id="ARBA00023237"/>
    </source>
</evidence>
<dbReference type="SUPFAM" id="SSF56954">
    <property type="entry name" value="Outer membrane efflux proteins (OEP)"/>
    <property type="match status" value="1"/>
</dbReference>
<evidence type="ECO:0000256" key="1">
    <source>
        <dbReference type="ARBA" id="ARBA00004442"/>
    </source>
</evidence>
<keyword evidence="5" id="KW-0812">Transmembrane</keyword>
<comment type="similarity">
    <text evidence="2">Belongs to the outer membrane factor (OMF) (TC 1.B.17) family.</text>
</comment>
<dbReference type="Gene3D" id="1.20.1600.10">
    <property type="entry name" value="Outer membrane efflux proteins (OEP)"/>
    <property type="match status" value="1"/>
</dbReference>
<comment type="subcellular location">
    <subcellularLocation>
        <location evidence="1">Cell outer membrane</location>
    </subcellularLocation>
</comment>
<dbReference type="AlphaFoldDB" id="A0A4R8DHN5"/>
<feature type="chain" id="PRO_5020346666" evidence="9">
    <location>
        <begin position="25"/>
        <end position="469"/>
    </location>
</feature>
<evidence type="ECO:0000256" key="5">
    <source>
        <dbReference type="ARBA" id="ARBA00022692"/>
    </source>
</evidence>
<dbReference type="GO" id="GO:0009279">
    <property type="term" value="C:cell outer membrane"/>
    <property type="evidence" value="ECO:0007669"/>
    <property type="project" value="UniProtKB-SubCell"/>
</dbReference>
<feature type="signal peptide" evidence="9">
    <location>
        <begin position="1"/>
        <end position="24"/>
    </location>
</feature>
<evidence type="ECO:0000256" key="4">
    <source>
        <dbReference type="ARBA" id="ARBA00022452"/>
    </source>
</evidence>
<keyword evidence="7" id="KW-0998">Cell outer membrane</keyword>
<accession>A0A4R8DHN5</accession>
<comment type="caution">
    <text evidence="10">The sequence shown here is derived from an EMBL/GenBank/DDBJ whole genome shotgun (WGS) entry which is preliminary data.</text>
</comment>
<dbReference type="PANTHER" id="PTHR30026">
    <property type="entry name" value="OUTER MEMBRANE PROTEIN TOLC"/>
    <property type="match status" value="1"/>
</dbReference>
<dbReference type="GO" id="GO:0015288">
    <property type="term" value="F:porin activity"/>
    <property type="evidence" value="ECO:0007669"/>
    <property type="project" value="TreeGrafter"/>
</dbReference>
<dbReference type="InterPro" id="IPR003423">
    <property type="entry name" value="OMP_efflux"/>
</dbReference>
<dbReference type="GO" id="GO:0015562">
    <property type="term" value="F:efflux transmembrane transporter activity"/>
    <property type="evidence" value="ECO:0007669"/>
    <property type="project" value="InterPro"/>
</dbReference>